<dbReference type="GO" id="GO:0016233">
    <property type="term" value="P:telomere capping"/>
    <property type="evidence" value="ECO:0007669"/>
    <property type="project" value="EnsemblPlants"/>
</dbReference>
<dbReference type="GO" id="GO:0030870">
    <property type="term" value="C:Mre11 complex"/>
    <property type="evidence" value="ECO:0000318"/>
    <property type="project" value="GO_Central"/>
</dbReference>
<dbReference type="EMBL" id="ABEU02000010">
    <property type="protein sequence ID" value="PNR46263.1"/>
    <property type="molecule type" value="Genomic_DNA"/>
</dbReference>
<evidence type="ECO:0000313" key="25">
    <source>
        <dbReference type="EnsemblPlants" id="Pp3c10_3760V3.1"/>
    </source>
</evidence>
<keyword evidence="11" id="KW-0862">Zinc</keyword>
<dbReference type="Gene3D" id="3.40.50.300">
    <property type="entry name" value="P-loop containing nucleotide triphosphate hydrolases"/>
    <property type="match status" value="2"/>
</dbReference>
<evidence type="ECO:0000256" key="1">
    <source>
        <dbReference type="ARBA" id="ARBA00001947"/>
    </source>
</evidence>
<evidence type="ECO:0000313" key="26">
    <source>
        <dbReference type="Proteomes" id="UP000006727"/>
    </source>
</evidence>
<reference evidence="25" key="4">
    <citation type="submission" date="2020-12" db="UniProtKB">
        <authorList>
            <consortium name="EnsemblPlants"/>
        </authorList>
    </citation>
    <scope>IDENTIFICATION</scope>
</reference>
<keyword evidence="18" id="KW-0131">Cell cycle</keyword>
<evidence type="ECO:0000256" key="20">
    <source>
        <dbReference type="ARBA" id="ARBA00064981"/>
    </source>
</evidence>
<dbReference type="GeneID" id="112287857"/>
<dbReference type="InterPro" id="IPR027417">
    <property type="entry name" value="P-loop_NTPase"/>
</dbReference>
<proteinExistence type="evidence at transcript level"/>
<feature type="coiled-coil region" evidence="21">
    <location>
        <begin position="723"/>
        <end position="778"/>
    </location>
</feature>
<accession>G4XIR2</accession>
<evidence type="ECO:0000313" key="23">
    <source>
        <dbReference type="EMBL" id="AEP33775.1"/>
    </source>
</evidence>
<dbReference type="InterPro" id="IPR004584">
    <property type="entry name" value="Rad50_eukaryotes"/>
</dbReference>
<dbReference type="GO" id="GO:0000794">
    <property type="term" value="C:condensed nuclear chromosome"/>
    <property type="evidence" value="ECO:0000318"/>
    <property type="project" value="GO_Central"/>
</dbReference>
<dbReference type="GO" id="GO:0005737">
    <property type="term" value="C:cytoplasm"/>
    <property type="evidence" value="ECO:0007669"/>
    <property type="project" value="EnsemblPlants"/>
</dbReference>
<evidence type="ECO:0000256" key="11">
    <source>
        <dbReference type="ARBA" id="ARBA00022833"/>
    </source>
</evidence>
<evidence type="ECO:0000256" key="21">
    <source>
        <dbReference type="SAM" id="Coils"/>
    </source>
</evidence>
<keyword evidence="9" id="KW-0227">DNA damage</keyword>
<feature type="coiled-coil region" evidence="21">
    <location>
        <begin position="803"/>
        <end position="1012"/>
    </location>
</feature>
<dbReference type="EMBL" id="JF820818">
    <property type="protein sequence ID" value="AEP33775.1"/>
    <property type="molecule type" value="mRNA"/>
</dbReference>
<dbReference type="GO" id="GO:0005524">
    <property type="term" value="F:ATP binding"/>
    <property type="evidence" value="ECO:0007669"/>
    <property type="project" value="UniProtKB-KW"/>
</dbReference>
<evidence type="ECO:0000256" key="13">
    <source>
        <dbReference type="ARBA" id="ARBA00022842"/>
    </source>
</evidence>
<dbReference type="Gramene" id="Pp3c10_3760V3.1">
    <property type="protein sequence ID" value="Pp3c10_3760V3.1"/>
    <property type="gene ID" value="Pp3c10_3760"/>
</dbReference>
<dbReference type="OrthoDB" id="18797at2759"/>
<comment type="subunit">
    <text evidence="20">Component of the MRN complex composed of two heterodimers RAD50 and MRE11 associated with a single NBS1.</text>
</comment>
<dbReference type="GO" id="GO:0007004">
    <property type="term" value="P:telomere maintenance via telomerase"/>
    <property type="evidence" value="ECO:0000318"/>
    <property type="project" value="GO_Central"/>
</dbReference>
<evidence type="ECO:0000256" key="7">
    <source>
        <dbReference type="ARBA" id="ARBA00022723"/>
    </source>
</evidence>
<evidence type="ECO:0000256" key="18">
    <source>
        <dbReference type="ARBA" id="ARBA00023306"/>
    </source>
</evidence>
<evidence type="ECO:0000313" key="24">
    <source>
        <dbReference type="EMBL" id="PNR46263.1"/>
    </source>
</evidence>
<evidence type="ECO:0000256" key="3">
    <source>
        <dbReference type="ARBA" id="ARBA00004286"/>
    </source>
</evidence>
<keyword evidence="16" id="KW-0539">Nucleus</keyword>
<evidence type="ECO:0000256" key="4">
    <source>
        <dbReference type="ARBA" id="ARBA00009439"/>
    </source>
</evidence>
<gene>
    <name evidence="25" type="primary">LOC112287857</name>
    <name evidence="24" type="ORF">PHYPA_013382</name>
</gene>
<evidence type="ECO:0000256" key="19">
    <source>
        <dbReference type="ARBA" id="ARBA00049360"/>
    </source>
</evidence>
<keyword evidence="7" id="KW-0479">Metal-binding</keyword>
<dbReference type="GO" id="GO:0046872">
    <property type="term" value="F:metal ion binding"/>
    <property type="evidence" value="ECO:0007669"/>
    <property type="project" value="UniProtKB-KW"/>
</dbReference>
<keyword evidence="26" id="KW-1185">Reference proteome</keyword>
<dbReference type="GO" id="GO:0006302">
    <property type="term" value="P:double-strand break repair"/>
    <property type="evidence" value="ECO:0000318"/>
    <property type="project" value="GO_Central"/>
</dbReference>
<evidence type="ECO:0000256" key="9">
    <source>
        <dbReference type="ARBA" id="ARBA00022763"/>
    </source>
</evidence>
<feature type="coiled-coil region" evidence="21">
    <location>
        <begin position="390"/>
        <end position="424"/>
    </location>
</feature>
<comment type="catalytic activity">
    <reaction evidence="19">
        <text>ATP + H2O = ADP + phosphate + H(+)</text>
        <dbReference type="Rhea" id="RHEA:13065"/>
        <dbReference type="ChEBI" id="CHEBI:15377"/>
        <dbReference type="ChEBI" id="CHEBI:15378"/>
        <dbReference type="ChEBI" id="CHEBI:30616"/>
        <dbReference type="ChEBI" id="CHEBI:43474"/>
        <dbReference type="ChEBI" id="CHEBI:456216"/>
    </reaction>
</comment>
<evidence type="ECO:0000256" key="10">
    <source>
        <dbReference type="ARBA" id="ARBA00022801"/>
    </source>
</evidence>
<reference evidence="24 26" key="3">
    <citation type="journal article" date="2018" name="Plant J.">
        <title>The Physcomitrella patens chromosome-scale assembly reveals moss genome structure and evolution.</title>
        <authorList>
            <person name="Lang D."/>
            <person name="Ullrich K.K."/>
            <person name="Murat F."/>
            <person name="Fuchs J."/>
            <person name="Jenkins J."/>
            <person name="Haas F.B."/>
            <person name="Piednoel M."/>
            <person name="Gundlach H."/>
            <person name="Van Bel M."/>
            <person name="Meyberg R."/>
            <person name="Vives C."/>
            <person name="Morata J."/>
            <person name="Symeonidi A."/>
            <person name="Hiss M."/>
            <person name="Muchero W."/>
            <person name="Kamisugi Y."/>
            <person name="Saleh O."/>
            <person name="Blanc G."/>
            <person name="Decker E.L."/>
            <person name="van Gessel N."/>
            <person name="Grimwood J."/>
            <person name="Hayes R.D."/>
            <person name="Graham S.W."/>
            <person name="Gunter L.E."/>
            <person name="McDaniel S.F."/>
            <person name="Hoernstein S.N.W."/>
            <person name="Larsson A."/>
            <person name="Li F.W."/>
            <person name="Perroud P.F."/>
            <person name="Phillips J."/>
            <person name="Ranjan P."/>
            <person name="Rokshar D.S."/>
            <person name="Rothfels C.J."/>
            <person name="Schneider L."/>
            <person name="Shu S."/>
            <person name="Stevenson D.W."/>
            <person name="Thummler F."/>
            <person name="Tillich M."/>
            <person name="Villarreal Aguilar J.C."/>
            <person name="Widiez T."/>
            <person name="Wong G.K."/>
            <person name="Wymore A."/>
            <person name="Zhang Y."/>
            <person name="Zimmer A.D."/>
            <person name="Quatrano R.S."/>
            <person name="Mayer K.F.X."/>
            <person name="Goodstein D."/>
            <person name="Casacuberta J.M."/>
            <person name="Vandepoele K."/>
            <person name="Reski R."/>
            <person name="Cuming A.C."/>
            <person name="Tuskan G.A."/>
            <person name="Maumus F."/>
            <person name="Salse J."/>
            <person name="Schmutz J."/>
            <person name="Rensing S.A."/>
        </authorList>
    </citation>
    <scope>NUCLEOTIDE SEQUENCE [LARGE SCALE GENOMIC DNA]</scope>
    <source>
        <strain evidence="25 26">cv. Gransden 2004</strain>
    </source>
</reference>
<feature type="coiled-coil region" evidence="21">
    <location>
        <begin position="227"/>
        <end position="342"/>
    </location>
</feature>
<dbReference type="EnsemblPlants" id="Pp3c10_3760V3.2">
    <property type="protein sequence ID" value="Pp3c10_3760V3.2"/>
    <property type="gene ID" value="Pp3c10_3760"/>
</dbReference>
<evidence type="ECO:0000256" key="5">
    <source>
        <dbReference type="ARBA" id="ARBA00017893"/>
    </source>
</evidence>
<comment type="similarity">
    <text evidence="4">Belongs to the SMC family. RAD50 subfamily.</text>
</comment>
<dbReference type="FunCoup" id="G4XIR2">
    <property type="interactions" value="3737"/>
</dbReference>
<dbReference type="STRING" id="3218.G4XIR2"/>
<dbReference type="EMBL" id="JF820821">
    <property type="protein sequence ID" value="AEP33778.1"/>
    <property type="molecule type" value="Genomic_DNA"/>
</dbReference>
<evidence type="ECO:0000256" key="2">
    <source>
        <dbReference type="ARBA" id="ARBA00004123"/>
    </source>
</evidence>
<dbReference type="GO" id="GO:0051880">
    <property type="term" value="F:G-quadruplex DNA binding"/>
    <property type="evidence" value="ECO:0000318"/>
    <property type="project" value="GO_Central"/>
</dbReference>
<keyword evidence="6" id="KW-0158">Chromosome</keyword>
<organism evidence="23">
    <name type="scientific">Physcomitrium patens</name>
    <name type="common">Spreading-leaved earth moss</name>
    <name type="synonym">Physcomitrella patens</name>
    <dbReference type="NCBI Taxonomy" id="3218"/>
    <lineage>
        <taxon>Eukaryota</taxon>
        <taxon>Viridiplantae</taxon>
        <taxon>Streptophyta</taxon>
        <taxon>Embryophyta</taxon>
        <taxon>Bryophyta</taxon>
        <taxon>Bryophytina</taxon>
        <taxon>Bryopsida</taxon>
        <taxon>Funariidae</taxon>
        <taxon>Funariales</taxon>
        <taxon>Funariaceae</taxon>
        <taxon>Physcomitrium</taxon>
    </lineage>
</organism>
<dbReference type="SMR" id="G4XIR2"/>
<dbReference type="FunFam" id="3.40.50.300:FF:000593">
    <property type="entry name" value="DNA repair protein RAD50"/>
    <property type="match status" value="1"/>
</dbReference>
<dbReference type="NCBIfam" id="TIGR00606">
    <property type="entry name" value="rad50"/>
    <property type="match status" value="1"/>
</dbReference>
<dbReference type="SUPFAM" id="SSF52540">
    <property type="entry name" value="P-loop containing nucleoside triphosphate hydrolases"/>
    <property type="match status" value="1"/>
</dbReference>
<keyword evidence="15" id="KW-0234">DNA repair</keyword>
<dbReference type="GO" id="GO:0016887">
    <property type="term" value="F:ATP hydrolysis activity"/>
    <property type="evidence" value="ECO:0007669"/>
    <property type="project" value="InterPro"/>
</dbReference>
<dbReference type="PaxDb" id="3218-PP1S51_220V6.1"/>
<dbReference type="EnsemblPlants" id="Pp3c10_3760V3.1">
    <property type="protein sequence ID" value="Pp3c10_3760V3.1"/>
    <property type="gene ID" value="Pp3c10_3760"/>
</dbReference>
<feature type="coiled-coil region" evidence="21">
    <location>
        <begin position="506"/>
        <end position="567"/>
    </location>
</feature>
<keyword evidence="14 21" id="KW-0175">Coiled coil</keyword>
<evidence type="ECO:0000256" key="12">
    <source>
        <dbReference type="ARBA" id="ARBA00022840"/>
    </source>
</evidence>
<keyword evidence="8" id="KW-0547">Nucleotide-binding</keyword>
<evidence type="ECO:0000256" key="16">
    <source>
        <dbReference type="ARBA" id="ARBA00023242"/>
    </source>
</evidence>
<comment type="cofactor">
    <cofactor evidence="1">
        <name>Zn(2+)</name>
        <dbReference type="ChEBI" id="CHEBI:29105"/>
    </cofactor>
</comment>
<dbReference type="FunFam" id="3.40.50.300:FF:001649">
    <property type="entry name" value="DNA repair protein RAD50"/>
    <property type="match status" value="1"/>
</dbReference>
<protein>
    <recommendedName>
        <fullName evidence="5">DNA repair protein RAD50</fullName>
    </recommendedName>
</protein>
<sequence>MSTVDKMLIKGIRAFDPENTRVITFFRPLTLIVGSNGAGKTTIIECLKHACTGELPPNSRSGQTFIHDPKVAGETETKGQIKLRFKTAAGKDVVCIRSFQLTQKASKMEYKAIESVIQTLDHNGEKVALSYKCADIDREIPALMGVSKAILENVIFVHQDEANWPLAEPAILKKKFDDIFSATRYTKALEVLKKLHKEQAQGIKVYKLKLDNLRNLKDAAHKFHENVEQDQGKANFLRHQIRELEKTITDSRRKINVMEEGLKDYSKLKEEINVKESVRKMLKKQKDEQQQALHEEIEDTDEDLLTWQKDFNENLAKLRQNLMGSERNLKDAEVDLRKISDQHTRNYSLQGKLQAEVEGNEKVNMELEAEIRKVFAEHNLGNVGTRSLNYEEYRRLVQRVFQRFEDLNRDYSQLKETNRAETAKLWRAVQQSSEEYLGAKNKVTAKQDKKAATEAAIANLDEDIASGSYAISDNELRRLDAAEKKADAEVKILTSREDDVRYEEVIDDGKREIHELDTKLKILRREKDAVACESADLAALRLRKEELEDKELALQKLLDDNKEAIKKALKRLPETKDLKREIETALRVRKENAAETGQKCALAEKEVVKVDSRIHETSLSLAKYQRDRDSKRKMLLGRLESILNLTVEITDFQVQLHEAVKAKENIKSTHDLCTGMKKMFDPFEKQARNTHACPCCERGFTPEEEDEFVRKQRINASSYTDKLRESAAKAQEAEVKVQQLDKLRAIHDDYQKLSNELIPAAEKNLDALRQEKARLTDAHEDMLGLLAHAEAEVDMVEKLRVPADRMTELYKDVENMKKQVADQEYKLDTRSQDTRTLADIAAEIRAVEEKRDDIYRRVEKMREEHAFLKDDLLTWVNKLHMAREEKAKAASKITEIDRKKKEKEKLADEIVQIDLDVEIYKQAVSSAQQKKERAEKEHTDFKNTKAMEEEVCLQEINKFNQEVDKLRNLLDILQKFSLSRKEEELGRLNEQIRRQEAEKSEKENVVKSLRDEVAKLASVVGNQTELKRKIDDNLQYRKYCRDEEEMIQKIEELEKQLADKGDLQTLEADLKRAMNDLQKLLSELNRSQGTIAVYESNVAKNKAELSQSQYKDIDKRYSTQLIQLKTTEMANKDLDKYYHALDKALLRFHSMKMEEINKIVKELWQQTYRGQDIDFIEIRSDAEGMGTRSYSYRVVMRSGDAELDMRGRCSAGQKVLASLIIRLALAETFCLNCGILALDEPTTNLDTPNAESLATALLRIMEDRRGQENFQLIVITHDERFAQLIGQRQHAERYYRISKDDHQHSIIESQDIFD</sequence>
<evidence type="ECO:0000256" key="6">
    <source>
        <dbReference type="ARBA" id="ARBA00022454"/>
    </source>
</evidence>
<dbReference type="PANTHER" id="PTHR18867:SF12">
    <property type="entry name" value="DNA REPAIR PROTEIN RAD50"/>
    <property type="match status" value="1"/>
</dbReference>
<keyword evidence="12" id="KW-0067">ATP-binding</keyword>
<dbReference type="GO" id="GO:0043047">
    <property type="term" value="F:single-stranded telomeric DNA binding"/>
    <property type="evidence" value="ECO:0000318"/>
    <property type="project" value="GO_Central"/>
</dbReference>
<evidence type="ECO:0000256" key="17">
    <source>
        <dbReference type="ARBA" id="ARBA00023254"/>
    </source>
</evidence>
<evidence type="ECO:0000256" key="8">
    <source>
        <dbReference type="ARBA" id="ARBA00022741"/>
    </source>
</evidence>
<dbReference type="Pfam" id="PF13476">
    <property type="entry name" value="AAA_23"/>
    <property type="match status" value="1"/>
</dbReference>
<evidence type="ECO:0000256" key="14">
    <source>
        <dbReference type="ARBA" id="ARBA00023054"/>
    </source>
</evidence>
<evidence type="ECO:0000256" key="15">
    <source>
        <dbReference type="ARBA" id="ARBA00023204"/>
    </source>
</evidence>
<dbReference type="Proteomes" id="UP000006727">
    <property type="component" value="Chromosome 10"/>
</dbReference>
<dbReference type="KEGG" id="ppp:112287857"/>
<evidence type="ECO:0000259" key="22">
    <source>
        <dbReference type="Pfam" id="PF13476"/>
    </source>
</evidence>
<feature type="coiled-coil region" evidence="21">
    <location>
        <begin position="1036"/>
        <end position="1097"/>
    </location>
</feature>
<keyword evidence="10" id="KW-0378">Hydrolase</keyword>
<dbReference type="GO" id="GO:0003691">
    <property type="term" value="F:double-stranded telomeric DNA binding"/>
    <property type="evidence" value="ECO:0000318"/>
    <property type="project" value="GO_Central"/>
</dbReference>
<reference evidence="23" key="2">
    <citation type="journal article" date="2012" name="Nucleic Acids Res.">
        <title>MRE11 and RAD50, but not NBS1, are essential for gene targeting in the moss Physcomitrella patens.</title>
        <authorList>
            <person name="Kamisugi Y."/>
            <person name="Schaefer D.G."/>
            <person name="Kozak J."/>
            <person name="Charlot F."/>
            <person name="Vrielynck N."/>
            <person name="Hola M."/>
            <person name="Angelis K.J."/>
            <person name="Cuming A.C."/>
            <person name="Nogue F."/>
        </authorList>
    </citation>
    <scope>NUCLEOTIDE SEQUENCE</scope>
    <source>
        <strain evidence="23">Gransden 2004</strain>
    </source>
</reference>
<dbReference type="InterPro" id="IPR038729">
    <property type="entry name" value="Rad50/SbcC_AAA"/>
</dbReference>
<dbReference type="GO" id="GO:0000722">
    <property type="term" value="P:telomere maintenance via recombination"/>
    <property type="evidence" value="ECO:0000318"/>
    <property type="project" value="GO_Central"/>
</dbReference>
<comment type="subcellular location">
    <subcellularLocation>
        <location evidence="3">Chromosome</location>
    </subcellularLocation>
    <subcellularLocation>
        <location evidence="2">Nucleus</location>
    </subcellularLocation>
</comment>
<feature type="domain" description="Rad50/SbcC-type AAA" evidence="22">
    <location>
        <begin position="6"/>
        <end position="256"/>
    </location>
</feature>
<reference evidence="24 26" key="1">
    <citation type="journal article" date="2008" name="Science">
        <title>The Physcomitrella genome reveals evolutionary insights into the conquest of land by plants.</title>
        <authorList>
            <person name="Rensing S."/>
            <person name="Lang D."/>
            <person name="Zimmer A."/>
            <person name="Terry A."/>
            <person name="Salamov A."/>
            <person name="Shapiro H."/>
            <person name="Nishiyama T."/>
            <person name="Perroud P.-F."/>
            <person name="Lindquist E."/>
            <person name="Kamisugi Y."/>
            <person name="Tanahashi T."/>
            <person name="Sakakibara K."/>
            <person name="Fujita T."/>
            <person name="Oishi K."/>
            <person name="Shin-I T."/>
            <person name="Kuroki Y."/>
            <person name="Toyoda A."/>
            <person name="Suzuki Y."/>
            <person name="Hashimoto A."/>
            <person name="Yamaguchi K."/>
            <person name="Sugano A."/>
            <person name="Kohara Y."/>
            <person name="Fujiyama A."/>
            <person name="Anterola A."/>
            <person name="Aoki S."/>
            <person name="Ashton N."/>
            <person name="Barbazuk W.B."/>
            <person name="Barker E."/>
            <person name="Bennetzen J."/>
            <person name="Bezanilla M."/>
            <person name="Blankenship R."/>
            <person name="Cho S.H."/>
            <person name="Dutcher S."/>
            <person name="Estelle M."/>
            <person name="Fawcett J.A."/>
            <person name="Gundlach H."/>
            <person name="Hanada K."/>
            <person name="Heyl A."/>
            <person name="Hicks K.A."/>
            <person name="Hugh J."/>
            <person name="Lohr M."/>
            <person name="Mayer K."/>
            <person name="Melkozernov A."/>
            <person name="Murata T."/>
            <person name="Nelson D."/>
            <person name="Pils B."/>
            <person name="Prigge M."/>
            <person name="Reiss B."/>
            <person name="Renner T."/>
            <person name="Rombauts S."/>
            <person name="Rushton P."/>
            <person name="Sanderfoot A."/>
            <person name="Schween G."/>
            <person name="Shiu S.-H."/>
            <person name="Stueber K."/>
            <person name="Theodoulou F.L."/>
            <person name="Tu H."/>
            <person name="Van de Peer Y."/>
            <person name="Verrier P.J."/>
            <person name="Waters E."/>
            <person name="Wood A."/>
            <person name="Yang L."/>
            <person name="Cove D."/>
            <person name="Cuming A."/>
            <person name="Hasebe M."/>
            <person name="Lucas S."/>
            <person name="Mishler D.B."/>
            <person name="Reski R."/>
            <person name="Grigoriev I."/>
            <person name="Quatrano R.S."/>
            <person name="Boore J.L."/>
        </authorList>
    </citation>
    <scope>NUCLEOTIDE SEQUENCE [LARGE SCALE GENOMIC DNA]</scope>
    <source>
        <strain evidence="25 26">cv. Gransden 2004</strain>
    </source>
</reference>
<dbReference type="GO" id="GO:0070192">
    <property type="term" value="P:chromosome organization involved in meiotic cell cycle"/>
    <property type="evidence" value="ECO:0000318"/>
    <property type="project" value="GO_Central"/>
</dbReference>
<dbReference type="RefSeq" id="XP_024387169.1">
    <property type="nucleotide sequence ID" value="XM_024531401.2"/>
</dbReference>
<name>G4XIR2_PHYPA</name>
<keyword evidence="13" id="KW-0460">Magnesium</keyword>
<dbReference type="Gramene" id="Pp3c10_3760V3.2">
    <property type="protein sequence ID" value="Pp3c10_3760V3.2"/>
    <property type="gene ID" value="Pp3c10_3760"/>
</dbReference>
<dbReference type="PANTHER" id="PTHR18867">
    <property type="entry name" value="RAD50"/>
    <property type="match status" value="1"/>
</dbReference>
<keyword evidence="17" id="KW-0469">Meiosis</keyword>